<organism evidence="1">
    <name type="scientific">marine metagenome</name>
    <dbReference type="NCBI Taxonomy" id="408172"/>
    <lineage>
        <taxon>unclassified sequences</taxon>
        <taxon>metagenomes</taxon>
        <taxon>ecological metagenomes</taxon>
    </lineage>
</organism>
<gene>
    <name evidence="1" type="ORF">METZ01_LOCUS164272</name>
</gene>
<dbReference type="EMBL" id="UINC01029158">
    <property type="protein sequence ID" value="SVB11418.1"/>
    <property type="molecule type" value="Genomic_DNA"/>
</dbReference>
<accession>A0A382BCB5</accession>
<name>A0A382BCB5_9ZZZZ</name>
<sequence length="363" mass="39425">MALPVTIRSQLPFVEDFSDGTEPAGWTFPSNWQVGSVGYSNHPIGNPPPAAFFYWNPAVTNYSERMKSPTISVDGAQQVKVFFDMELDFYAPGGLEGLAIEYRTGDGSWNEVLSYEIAAGVSVNFSLSTQAFIANVTDSIQLGFRAYGLNSYNINSWDIDNVKVKNIPHLIDVTITSNNQINSGQASVGDLILLTFEGSTALSSTAAIIGVTQVYPINLQNNVWQTSYTVQQDIDDEGPIPFVIMFTDTSNVDGIPVTETTDQTLVLIDNTGPGPFAVDTVVVLGGTVMGPVWNSTNTAIDVTVPLPPDSAVTSFNYTDGNSLTFNDNKSLIIPNSIELRPLSALTVEAWIKPTNYNDWEGFF</sequence>
<protein>
    <submittedName>
        <fullName evidence="1">Uncharacterized protein</fullName>
    </submittedName>
</protein>
<dbReference type="AlphaFoldDB" id="A0A382BCB5"/>
<evidence type="ECO:0000313" key="1">
    <source>
        <dbReference type="EMBL" id="SVB11418.1"/>
    </source>
</evidence>
<feature type="non-terminal residue" evidence="1">
    <location>
        <position position="363"/>
    </location>
</feature>
<dbReference type="Gene3D" id="2.60.120.260">
    <property type="entry name" value="Galactose-binding domain-like"/>
    <property type="match status" value="1"/>
</dbReference>
<reference evidence="1" key="1">
    <citation type="submission" date="2018-05" db="EMBL/GenBank/DDBJ databases">
        <authorList>
            <person name="Lanie J.A."/>
            <person name="Ng W.-L."/>
            <person name="Kazmierczak K.M."/>
            <person name="Andrzejewski T.M."/>
            <person name="Davidsen T.M."/>
            <person name="Wayne K.J."/>
            <person name="Tettelin H."/>
            <person name="Glass J.I."/>
            <person name="Rusch D."/>
            <person name="Podicherti R."/>
            <person name="Tsui H.-C.T."/>
            <person name="Winkler M.E."/>
        </authorList>
    </citation>
    <scope>NUCLEOTIDE SEQUENCE</scope>
</reference>
<proteinExistence type="predicted"/>